<protein>
    <recommendedName>
        <fullName evidence="4">Transposase</fullName>
    </recommendedName>
</protein>
<evidence type="ECO:0008006" key="4">
    <source>
        <dbReference type="Google" id="ProtNLM"/>
    </source>
</evidence>
<sequence>MAANSSEAPSVAAVGSSYYRSAISSRCKATFVESDEVCDGEAILRCFRQGKINGKAHFFGCSNWSSDSSNLATPHRFIAIPREVRKSIVLKLYRNEPLDEQDDDTHVLPGQCKQIYHPSHAPNKKLCPRNHYRNGLHVIAELHKHECNAQLSLFIPVDPKHLRIVIIPLAGVPHCHPNFPPAAEQDLECRTVQELHPGMMNNRKRRDLVKNQRQAQFPHGTDIEGVLQEFYKDRALDINDRYIHAVNTQADDGHITINPYLAHLALEAMWIMVDTTFAVVHGKTNEWKLLIWLNSVQKRQHSHWSNRATRDAFILVWKGIFEAIETITGKKLNFKAFSPTSNLLGAIGDSEGAQAQGLADVIILRQMNYDNPVMHFDDILKLFWKTCLVHFTRGVLGLRDHVTDEVMQYLLSFPYLETPEEVQQYYTSCADSTKPKIQGSHAQDNQIKPTSRPLLEAILLAKDLDAETAHLIEEMISSGVLQNSNSSLQARFKMKAQRQARALDKRRAADSELVTRKESRILKDRIKATEQENEDLRRQLATLTQASTEHPPYTPKRPLPVATSSRLCKVHPVPIEFHHHHVDALYNSDDEFDYAAALNSDVLSPMLKKIIRDHPMPGIDE</sequence>
<proteinExistence type="predicted"/>
<dbReference type="AlphaFoldDB" id="A0AAW0C5K8"/>
<feature type="coiled-coil region" evidence="1">
    <location>
        <begin position="519"/>
        <end position="546"/>
    </location>
</feature>
<accession>A0AAW0C5K8</accession>
<reference evidence="2 3" key="1">
    <citation type="journal article" date="2024" name="J Genomics">
        <title>Draft genome sequencing and assembly of Favolaschia claudopus CIRM-BRFM 2984 isolated from oak limbs.</title>
        <authorList>
            <person name="Navarro D."/>
            <person name="Drula E."/>
            <person name="Chaduli D."/>
            <person name="Cazenave R."/>
            <person name="Ahrendt S."/>
            <person name="Wang J."/>
            <person name="Lipzen A."/>
            <person name="Daum C."/>
            <person name="Barry K."/>
            <person name="Grigoriev I.V."/>
            <person name="Favel A."/>
            <person name="Rosso M.N."/>
            <person name="Martin F."/>
        </authorList>
    </citation>
    <scope>NUCLEOTIDE SEQUENCE [LARGE SCALE GENOMIC DNA]</scope>
    <source>
        <strain evidence="2 3">CIRM-BRFM 2984</strain>
    </source>
</reference>
<keyword evidence="1" id="KW-0175">Coiled coil</keyword>
<evidence type="ECO:0000313" key="3">
    <source>
        <dbReference type="Proteomes" id="UP001362999"/>
    </source>
</evidence>
<organism evidence="2 3">
    <name type="scientific">Favolaschia claudopus</name>
    <dbReference type="NCBI Taxonomy" id="2862362"/>
    <lineage>
        <taxon>Eukaryota</taxon>
        <taxon>Fungi</taxon>
        <taxon>Dikarya</taxon>
        <taxon>Basidiomycota</taxon>
        <taxon>Agaricomycotina</taxon>
        <taxon>Agaricomycetes</taxon>
        <taxon>Agaricomycetidae</taxon>
        <taxon>Agaricales</taxon>
        <taxon>Marasmiineae</taxon>
        <taxon>Mycenaceae</taxon>
        <taxon>Favolaschia</taxon>
    </lineage>
</organism>
<evidence type="ECO:0000313" key="2">
    <source>
        <dbReference type="EMBL" id="KAK7034794.1"/>
    </source>
</evidence>
<evidence type="ECO:0000256" key="1">
    <source>
        <dbReference type="SAM" id="Coils"/>
    </source>
</evidence>
<dbReference type="EMBL" id="JAWWNJ010000020">
    <property type="protein sequence ID" value="KAK7034794.1"/>
    <property type="molecule type" value="Genomic_DNA"/>
</dbReference>
<keyword evidence="3" id="KW-1185">Reference proteome</keyword>
<name>A0AAW0C5K8_9AGAR</name>
<dbReference type="Proteomes" id="UP001362999">
    <property type="component" value="Unassembled WGS sequence"/>
</dbReference>
<comment type="caution">
    <text evidence="2">The sequence shown here is derived from an EMBL/GenBank/DDBJ whole genome shotgun (WGS) entry which is preliminary data.</text>
</comment>
<gene>
    <name evidence="2" type="ORF">R3P38DRAFT_3312136</name>
</gene>